<name>A0A8J4QB75_9MYCE</name>
<organism evidence="3 4">
    <name type="scientific">Polysphondylium violaceum</name>
    <dbReference type="NCBI Taxonomy" id="133409"/>
    <lineage>
        <taxon>Eukaryota</taxon>
        <taxon>Amoebozoa</taxon>
        <taxon>Evosea</taxon>
        <taxon>Eumycetozoa</taxon>
        <taxon>Dictyostelia</taxon>
        <taxon>Dictyosteliales</taxon>
        <taxon>Dictyosteliaceae</taxon>
        <taxon>Polysphondylium</taxon>
    </lineage>
</organism>
<dbReference type="Pfam" id="PF04424">
    <property type="entry name" value="MINDY_DUB"/>
    <property type="match status" value="1"/>
</dbReference>
<dbReference type="GO" id="GO:0004843">
    <property type="term" value="F:cysteine-type deubiquitinase activity"/>
    <property type="evidence" value="ECO:0007669"/>
    <property type="project" value="InterPro"/>
</dbReference>
<sequence length="459" mass="51659">MIMNDFTSSSSGKESDFQFDPYPIKSENDKVESAPNTTTSSSSSSSSPQPQPTTTTTTTTTTSTTNSNNNNNSSNSNGDANNNNNNNNSSNEGQTTFSVKGITYQDKKRNIVTQKINGPCPLIAIINILSLRGDITLPDAGTVTYDDLVTRIGSFLLESMQNYEDTELQYDYEIKINDAINILPSLVYGLDLNIKFSGIKNFASDINIFQVLNIGLVHGWLVDPQDVELSSIIGDSTYNQLTERLCKEQNNNNNNNNNNNSNNKNNNNNNNNNNEYHSSPIKSSGEDLFSEFKIKQFLHDTSSQLSFHGLVELHSQLKENDLVIFFRNNHFNTLLKHDGQLYLLITDEGYINEPVVWEKLSQIDGDTEYVQYNFSTFKKEDMYSTFDNPQIGGPQGMSDEEYAKYLSTEQNQSTIDQDFAVALQLQTQEDDRCAKRGGSKKKEKDNNQKEKKEKFCKTQ</sequence>
<dbReference type="Proteomes" id="UP000695562">
    <property type="component" value="Unassembled WGS sequence"/>
</dbReference>
<dbReference type="GO" id="GO:0071108">
    <property type="term" value="P:protein K48-linked deubiquitination"/>
    <property type="evidence" value="ECO:0007669"/>
    <property type="project" value="TreeGrafter"/>
</dbReference>
<feature type="compositionally biased region" description="Polar residues" evidence="1">
    <location>
        <begin position="1"/>
        <end position="12"/>
    </location>
</feature>
<dbReference type="PANTHER" id="PTHR18063">
    <property type="entry name" value="NF-E2 INDUCIBLE PROTEIN"/>
    <property type="match status" value="1"/>
</dbReference>
<proteinExistence type="predicted"/>
<feature type="compositionally biased region" description="Low complexity" evidence="1">
    <location>
        <begin position="250"/>
        <end position="274"/>
    </location>
</feature>
<dbReference type="AlphaFoldDB" id="A0A8J4QB75"/>
<feature type="region of interest" description="Disordered" evidence="1">
    <location>
        <begin position="428"/>
        <end position="459"/>
    </location>
</feature>
<feature type="domain" description="MINDY deubiquitinase" evidence="2">
    <location>
        <begin position="96"/>
        <end position="374"/>
    </location>
</feature>
<dbReference type="PANTHER" id="PTHR18063:SF6">
    <property type="entry name" value="UBIQUITIN CARBOXYL-TERMINAL HYDROLASE"/>
    <property type="match status" value="1"/>
</dbReference>
<evidence type="ECO:0000313" key="4">
    <source>
        <dbReference type="Proteomes" id="UP000695562"/>
    </source>
</evidence>
<dbReference type="GO" id="GO:0016807">
    <property type="term" value="F:cysteine-type carboxypeptidase activity"/>
    <property type="evidence" value="ECO:0007669"/>
    <property type="project" value="TreeGrafter"/>
</dbReference>
<dbReference type="GO" id="GO:1990380">
    <property type="term" value="F:K48-linked deubiquitinase activity"/>
    <property type="evidence" value="ECO:0007669"/>
    <property type="project" value="InterPro"/>
</dbReference>
<dbReference type="GO" id="GO:0005829">
    <property type="term" value="C:cytosol"/>
    <property type="evidence" value="ECO:0007669"/>
    <property type="project" value="TreeGrafter"/>
</dbReference>
<dbReference type="GO" id="GO:0071944">
    <property type="term" value="C:cell periphery"/>
    <property type="evidence" value="ECO:0007669"/>
    <property type="project" value="TreeGrafter"/>
</dbReference>
<feature type="compositionally biased region" description="Basic and acidic residues" evidence="1">
    <location>
        <begin position="429"/>
        <end position="459"/>
    </location>
</feature>
<evidence type="ECO:0000259" key="2">
    <source>
        <dbReference type="Pfam" id="PF04424"/>
    </source>
</evidence>
<protein>
    <recommendedName>
        <fullName evidence="2">MINDY deubiquitinase domain-containing protein</fullName>
    </recommendedName>
</protein>
<evidence type="ECO:0000256" key="1">
    <source>
        <dbReference type="SAM" id="MobiDB-lite"/>
    </source>
</evidence>
<dbReference type="EMBL" id="AJWJ01000006">
    <property type="protein sequence ID" value="KAF2078371.1"/>
    <property type="molecule type" value="Genomic_DNA"/>
</dbReference>
<feature type="region of interest" description="Disordered" evidence="1">
    <location>
        <begin position="248"/>
        <end position="280"/>
    </location>
</feature>
<reference evidence="3" key="1">
    <citation type="submission" date="2020-01" db="EMBL/GenBank/DDBJ databases">
        <title>Development of genomics and gene disruption for Polysphondylium violaceum indicates a role for the polyketide synthase stlB in stalk morphogenesis.</title>
        <authorList>
            <person name="Narita B."/>
            <person name="Kawabe Y."/>
            <person name="Kin K."/>
            <person name="Saito T."/>
            <person name="Gibbs R."/>
            <person name="Kuspa A."/>
            <person name="Muzny D."/>
            <person name="Queller D."/>
            <person name="Richards S."/>
            <person name="Strassman J."/>
            <person name="Sucgang R."/>
            <person name="Worley K."/>
            <person name="Schaap P."/>
        </authorList>
    </citation>
    <scope>NUCLEOTIDE SEQUENCE</scope>
    <source>
        <strain evidence="3">QSvi11</strain>
    </source>
</reference>
<evidence type="ECO:0000313" key="3">
    <source>
        <dbReference type="EMBL" id="KAF2078371.1"/>
    </source>
</evidence>
<accession>A0A8J4QB75</accession>
<keyword evidence="4" id="KW-1185">Reference proteome</keyword>
<dbReference type="OrthoDB" id="10261212at2759"/>
<feature type="region of interest" description="Disordered" evidence="1">
    <location>
        <begin position="1"/>
        <end position="95"/>
    </location>
</feature>
<dbReference type="InterPro" id="IPR007518">
    <property type="entry name" value="MINDY"/>
</dbReference>
<comment type="caution">
    <text evidence="3">The sequence shown here is derived from an EMBL/GenBank/DDBJ whole genome shotgun (WGS) entry which is preliminary data.</text>
</comment>
<gene>
    <name evidence="3" type="ORF">CYY_000355</name>
</gene>
<dbReference type="InterPro" id="IPR033979">
    <property type="entry name" value="MINDY_domain"/>
</dbReference>
<feature type="compositionally biased region" description="Low complexity" evidence="1">
    <location>
        <begin position="33"/>
        <end position="91"/>
    </location>
</feature>